<dbReference type="CDD" id="cd00338">
    <property type="entry name" value="Ser_Recombinase"/>
    <property type="match status" value="1"/>
</dbReference>
<accession>A0A3M5JRA1</accession>
<dbReference type="AlphaFoldDB" id="A0A3M5JRA1"/>
<dbReference type="Proteomes" id="UP000276194">
    <property type="component" value="Unassembled WGS sequence"/>
</dbReference>
<comment type="caution">
    <text evidence="5">The sequence shown here is derived from an EMBL/GenBank/DDBJ whole genome shotgun (WGS) entry which is preliminary data.</text>
</comment>
<feature type="domain" description="Recombinase" evidence="4">
    <location>
        <begin position="176"/>
        <end position="288"/>
    </location>
</feature>
<dbReference type="GO" id="GO:0000150">
    <property type="term" value="F:DNA strand exchange activity"/>
    <property type="evidence" value="ECO:0007669"/>
    <property type="project" value="InterPro"/>
</dbReference>
<dbReference type="Pfam" id="PF00239">
    <property type="entry name" value="Resolvase"/>
    <property type="match status" value="1"/>
</dbReference>
<dbReference type="InterPro" id="IPR011109">
    <property type="entry name" value="DNA_bind_recombinase_dom"/>
</dbReference>
<evidence type="ECO:0000313" key="6">
    <source>
        <dbReference type="Proteomes" id="UP000276194"/>
    </source>
</evidence>
<sequence length="556" mass="64008">MTKAYAYIRYSRAIQATGDSENRQLTALELFETSTGTNVVEVVYDKGKSAFRGDNARSGNFKEMLDRMQSGAIRRGDYLVVESIDRITRQRVLDGVELLQGILKKGINIYTTVDKKTYSYNDPSRDFENLLMISLIAKRANEESETKSGRLLSAWKARKAKAENGEVIIKKGKSIPYGLRVEEGKFVIHKEEQEEIKQLFELLLQFGINTAITKINETSLKKWNNGTLNKVIKHKTVIGCMATHRVEYTADGKAKKILTGFIENYYPNLIEPKLFYKAIDVMANRKQKNWSGRRTEQDFNIFKHCIFCAECGGKLYYDHRGSRYKGKIYPFFKCDNARVQKHVCTADNIRFEYVLGSLLDSMKMINRIATEFKRDFKGISTQARFINPKINSLLKADGENNNLVLEEKQKQLISRRTKLDNMNTQMVEADYNVPTKFIQEISKTEKEIEALNKEILLIHSALADEGTIDVQDTKTVIDLFMTDEGRAKLNYFFKTNDIIFLVSHKKATRETRFSMRRKNELIDEKICNNYIKFPLKDILGSYGLGDLQTMFDLSVS</sequence>
<dbReference type="InterPro" id="IPR036162">
    <property type="entry name" value="Resolvase-like_N_sf"/>
</dbReference>
<dbReference type="InterPro" id="IPR006119">
    <property type="entry name" value="Resolv_N"/>
</dbReference>
<keyword evidence="2" id="KW-0233">DNA recombination</keyword>
<dbReference type="Gene3D" id="3.90.1750.20">
    <property type="entry name" value="Putative Large Serine Recombinase, Chain B, Domain 2"/>
    <property type="match status" value="1"/>
</dbReference>
<dbReference type="Pfam" id="PF07508">
    <property type="entry name" value="Recombinase"/>
    <property type="match status" value="1"/>
</dbReference>
<dbReference type="PROSITE" id="PS51737">
    <property type="entry name" value="RECOMBINASE_DNA_BIND"/>
    <property type="match status" value="1"/>
</dbReference>
<dbReference type="RefSeq" id="WP_122320940.1">
    <property type="nucleotide sequence ID" value="NZ_RBTD01000056.1"/>
</dbReference>
<evidence type="ECO:0000259" key="4">
    <source>
        <dbReference type="PROSITE" id="PS51737"/>
    </source>
</evidence>
<dbReference type="InterPro" id="IPR038109">
    <property type="entry name" value="DNA_bind_recomb_sf"/>
</dbReference>
<evidence type="ECO:0000256" key="2">
    <source>
        <dbReference type="ARBA" id="ARBA00023172"/>
    </source>
</evidence>
<dbReference type="InterPro" id="IPR050639">
    <property type="entry name" value="SSR_resolvase"/>
</dbReference>
<name>A0A3M5JRA1_PSEA0</name>
<dbReference type="Gene3D" id="3.40.50.1390">
    <property type="entry name" value="Resolvase, N-terminal catalytic domain"/>
    <property type="match status" value="1"/>
</dbReference>
<gene>
    <name evidence="5" type="ORF">ALP52_04072</name>
</gene>
<organism evidence="5 6">
    <name type="scientific">Pseudomonas amygdali pv. mori</name>
    <dbReference type="NCBI Taxonomy" id="34065"/>
    <lineage>
        <taxon>Bacteria</taxon>
        <taxon>Pseudomonadati</taxon>
        <taxon>Pseudomonadota</taxon>
        <taxon>Gammaproteobacteria</taxon>
        <taxon>Pseudomonadales</taxon>
        <taxon>Pseudomonadaceae</taxon>
        <taxon>Pseudomonas</taxon>
        <taxon>Pseudomonas amygdali</taxon>
    </lineage>
</organism>
<evidence type="ECO:0000259" key="3">
    <source>
        <dbReference type="PROSITE" id="PS51736"/>
    </source>
</evidence>
<keyword evidence="1" id="KW-0238">DNA-binding</keyword>
<dbReference type="SUPFAM" id="SSF53041">
    <property type="entry name" value="Resolvase-like"/>
    <property type="match status" value="1"/>
</dbReference>
<dbReference type="PANTHER" id="PTHR30461:SF2">
    <property type="entry name" value="SERINE RECOMBINASE PINE-RELATED"/>
    <property type="match status" value="1"/>
</dbReference>
<dbReference type="PROSITE" id="PS51736">
    <property type="entry name" value="RECOMBINASES_3"/>
    <property type="match status" value="1"/>
</dbReference>
<proteinExistence type="predicted"/>
<evidence type="ECO:0000256" key="1">
    <source>
        <dbReference type="ARBA" id="ARBA00023125"/>
    </source>
</evidence>
<dbReference type="SMART" id="SM00857">
    <property type="entry name" value="Resolvase"/>
    <property type="match status" value="1"/>
</dbReference>
<dbReference type="EMBL" id="RBTD01000056">
    <property type="protein sequence ID" value="RMT25878.1"/>
    <property type="molecule type" value="Genomic_DNA"/>
</dbReference>
<protein>
    <submittedName>
        <fullName evidence="5">Resolvase domain-containing protein</fullName>
    </submittedName>
</protein>
<reference evidence="5 6" key="1">
    <citation type="submission" date="2018-08" db="EMBL/GenBank/DDBJ databases">
        <title>Recombination of ecologically and evolutionarily significant loci maintains genetic cohesion in the Pseudomonas syringae species complex.</title>
        <authorList>
            <person name="Dillon M."/>
            <person name="Thakur S."/>
            <person name="Almeida R.N.D."/>
            <person name="Weir B.S."/>
            <person name="Guttman D.S."/>
        </authorList>
    </citation>
    <scope>NUCLEOTIDE SEQUENCE [LARGE SCALE GENOMIC DNA]</scope>
    <source>
        <strain evidence="5 6">ICMP 6941</strain>
    </source>
</reference>
<feature type="domain" description="Resolvase/invertase-type recombinase catalytic" evidence="3">
    <location>
        <begin position="3"/>
        <end position="162"/>
    </location>
</feature>
<dbReference type="PANTHER" id="PTHR30461">
    <property type="entry name" value="DNA-INVERTASE FROM LAMBDOID PROPHAGE"/>
    <property type="match status" value="1"/>
</dbReference>
<evidence type="ECO:0000313" key="5">
    <source>
        <dbReference type="EMBL" id="RMT25878.1"/>
    </source>
</evidence>
<dbReference type="GO" id="GO:0003677">
    <property type="term" value="F:DNA binding"/>
    <property type="evidence" value="ECO:0007669"/>
    <property type="project" value="UniProtKB-KW"/>
</dbReference>